<dbReference type="GO" id="GO:0007165">
    <property type="term" value="P:signal transduction"/>
    <property type="evidence" value="ECO:0007669"/>
    <property type="project" value="InterPro"/>
</dbReference>
<dbReference type="Pfam" id="PF00990">
    <property type="entry name" value="GGDEF"/>
    <property type="match status" value="1"/>
</dbReference>
<evidence type="ECO:0000256" key="2">
    <source>
        <dbReference type="SAM" id="Coils"/>
    </source>
</evidence>
<dbReference type="EMBL" id="JAEDAK010000012">
    <property type="protein sequence ID" value="MBH9578520.1"/>
    <property type="molecule type" value="Genomic_DNA"/>
</dbReference>
<dbReference type="PROSITE" id="PS50885">
    <property type="entry name" value="HAMP"/>
    <property type="match status" value="1"/>
</dbReference>
<dbReference type="PANTHER" id="PTHR45138">
    <property type="entry name" value="REGULATORY COMPONENTS OF SENSORY TRANSDUCTION SYSTEM"/>
    <property type="match status" value="1"/>
</dbReference>
<comment type="caution">
    <text evidence="6">The sequence shown here is derived from an EMBL/GenBank/DDBJ whole genome shotgun (WGS) entry which is preliminary data.</text>
</comment>
<keyword evidence="7" id="KW-1185">Reference proteome</keyword>
<protein>
    <recommendedName>
        <fullName evidence="1">diguanylate cyclase</fullName>
        <ecNumber evidence="1">2.7.7.65</ecNumber>
    </recommendedName>
</protein>
<keyword evidence="3" id="KW-1133">Transmembrane helix</keyword>
<dbReference type="NCBIfam" id="TIGR00254">
    <property type="entry name" value="GGDEF"/>
    <property type="match status" value="1"/>
</dbReference>
<dbReference type="Gene3D" id="6.10.340.10">
    <property type="match status" value="1"/>
</dbReference>
<gene>
    <name evidence="6" type="ORF">I7X39_16635</name>
</gene>
<dbReference type="SMART" id="SM00267">
    <property type="entry name" value="GGDEF"/>
    <property type="match status" value="1"/>
</dbReference>
<evidence type="ECO:0000259" key="4">
    <source>
        <dbReference type="PROSITE" id="PS50885"/>
    </source>
</evidence>
<dbReference type="Pfam" id="PF00672">
    <property type="entry name" value="HAMP"/>
    <property type="match status" value="1"/>
</dbReference>
<dbReference type="GO" id="GO:0052621">
    <property type="term" value="F:diguanylate cyclase activity"/>
    <property type="evidence" value="ECO:0007669"/>
    <property type="project" value="UniProtKB-EC"/>
</dbReference>
<dbReference type="InterPro" id="IPR050469">
    <property type="entry name" value="Diguanylate_Cyclase"/>
</dbReference>
<feature type="coiled-coil region" evidence="2">
    <location>
        <begin position="344"/>
        <end position="392"/>
    </location>
</feature>
<feature type="transmembrane region" description="Helical" evidence="3">
    <location>
        <begin position="273"/>
        <end position="292"/>
    </location>
</feature>
<dbReference type="EC" id="2.7.7.65" evidence="1"/>
<dbReference type="GO" id="GO:0005886">
    <property type="term" value="C:plasma membrane"/>
    <property type="evidence" value="ECO:0007669"/>
    <property type="project" value="TreeGrafter"/>
</dbReference>
<dbReference type="RefSeq" id="WP_198112284.1">
    <property type="nucleotide sequence ID" value="NZ_JAEDAK010000012.1"/>
</dbReference>
<name>A0A931J9F1_9BURK</name>
<evidence type="ECO:0000256" key="3">
    <source>
        <dbReference type="SAM" id="Phobius"/>
    </source>
</evidence>
<feature type="transmembrane region" description="Helical" evidence="3">
    <location>
        <begin position="20"/>
        <end position="39"/>
    </location>
</feature>
<dbReference type="PANTHER" id="PTHR45138:SF24">
    <property type="entry name" value="DIGUANYLATE CYCLASE DGCC-RELATED"/>
    <property type="match status" value="1"/>
</dbReference>
<evidence type="ECO:0000256" key="1">
    <source>
        <dbReference type="ARBA" id="ARBA00012528"/>
    </source>
</evidence>
<dbReference type="Gene3D" id="3.30.70.270">
    <property type="match status" value="1"/>
</dbReference>
<organism evidence="6 7">
    <name type="scientific">Inhella proteolytica</name>
    <dbReference type="NCBI Taxonomy" id="2795029"/>
    <lineage>
        <taxon>Bacteria</taxon>
        <taxon>Pseudomonadati</taxon>
        <taxon>Pseudomonadota</taxon>
        <taxon>Betaproteobacteria</taxon>
        <taxon>Burkholderiales</taxon>
        <taxon>Sphaerotilaceae</taxon>
        <taxon>Inhella</taxon>
    </lineage>
</organism>
<accession>A0A931J9F1</accession>
<keyword evidence="2" id="KW-0175">Coiled coil</keyword>
<dbReference type="InterPro" id="IPR029787">
    <property type="entry name" value="Nucleotide_cyclase"/>
</dbReference>
<dbReference type="CDD" id="cd06225">
    <property type="entry name" value="HAMP"/>
    <property type="match status" value="1"/>
</dbReference>
<evidence type="ECO:0000259" key="5">
    <source>
        <dbReference type="PROSITE" id="PS50887"/>
    </source>
</evidence>
<dbReference type="AlphaFoldDB" id="A0A931J9F1"/>
<sequence length="610" mass="66761">MPDVPVAAGEGLARRSLLPLGLRLAALLLLMLLAAGALLRSSLRQEQGEALQALVRERAASASSQFLALDHAQQALRSEYLRRWSPAAEPDLHARQSLAIDLVRRYGPAWPVPATLYLFGPEDYRVGDLPGRPMPRAPELPGEGWSAPFLDPLTGGWLLTRTTPIESEGRLLARVGSDLRLAPLLAPLQSELRPDATLALYGPDGTPLLGAAAHPGLAGLLAAATRRGAHQLLVQGDDTLAGQRLAAARIEGPGWWLVSLQPEPALPAPLRQLLAVLLPLALLALGLELWMLHRLLQGQVLQPLQQLLRASQALASRERSDLTALAEGDPALPEGRRDELGQLARSLRRAAQRQHDERLDLEQRLAARNEILGDAQTELRSTRTQLEDLQKALQIQHHAVVDAYAELERLSETDKLTGLSNRRSLEERLNRMVKAWGERRGHPPRHAFVRLAIDDFEALNQRYGQHVGSLVLGAVATRLTLAQREGDCLARWGDDDFAVLIPAEEAQAAQACAHRLRAAMAKHPVALPWGEVLQIGVSVGFACWPLDPQRPQPWALSLRLADVALALAREESREHCLGLQLPAGLDLPPEDVDRAGVEELLRQGRLHLLR</sequence>
<dbReference type="GO" id="GO:1902201">
    <property type="term" value="P:negative regulation of bacterial-type flagellum-dependent cell motility"/>
    <property type="evidence" value="ECO:0007669"/>
    <property type="project" value="TreeGrafter"/>
</dbReference>
<dbReference type="InterPro" id="IPR003660">
    <property type="entry name" value="HAMP_dom"/>
</dbReference>
<keyword evidence="3" id="KW-0812">Transmembrane</keyword>
<dbReference type="PROSITE" id="PS50887">
    <property type="entry name" value="GGDEF"/>
    <property type="match status" value="1"/>
</dbReference>
<keyword evidence="3" id="KW-0472">Membrane</keyword>
<dbReference type="CDD" id="cd01949">
    <property type="entry name" value="GGDEF"/>
    <property type="match status" value="1"/>
</dbReference>
<dbReference type="InterPro" id="IPR043128">
    <property type="entry name" value="Rev_trsase/Diguanyl_cyclase"/>
</dbReference>
<dbReference type="Proteomes" id="UP000613266">
    <property type="component" value="Unassembled WGS sequence"/>
</dbReference>
<evidence type="ECO:0000313" key="7">
    <source>
        <dbReference type="Proteomes" id="UP000613266"/>
    </source>
</evidence>
<feature type="domain" description="GGDEF" evidence="5">
    <location>
        <begin position="444"/>
        <end position="581"/>
    </location>
</feature>
<feature type="domain" description="HAMP" evidence="4">
    <location>
        <begin position="298"/>
        <end position="359"/>
    </location>
</feature>
<dbReference type="InterPro" id="IPR000160">
    <property type="entry name" value="GGDEF_dom"/>
</dbReference>
<evidence type="ECO:0000313" key="6">
    <source>
        <dbReference type="EMBL" id="MBH9578520.1"/>
    </source>
</evidence>
<dbReference type="GO" id="GO:0043709">
    <property type="term" value="P:cell adhesion involved in single-species biofilm formation"/>
    <property type="evidence" value="ECO:0007669"/>
    <property type="project" value="TreeGrafter"/>
</dbReference>
<dbReference type="SUPFAM" id="SSF55073">
    <property type="entry name" value="Nucleotide cyclase"/>
    <property type="match status" value="1"/>
</dbReference>
<proteinExistence type="predicted"/>
<reference evidence="6" key="1">
    <citation type="submission" date="2020-12" db="EMBL/GenBank/DDBJ databases">
        <title>The genome sequence of Inhella sp. 1Y17.</title>
        <authorList>
            <person name="Liu Y."/>
        </authorList>
    </citation>
    <scope>NUCLEOTIDE SEQUENCE</scope>
    <source>
        <strain evidence="6">1Y17</strain>
    </source>
</reference>